<protein>
    <recommendedName>
        <fullName evidence="2">SWR1-complex protein 3 domain-containing protein</fullName>
    </recommendedName>
</protein>
<feature type="compositionally biased region" description="Basic and acidic residues" evidence="1">
    <location>
        <begin position="529"/>
        <end position="547"/>
    </location>
</feature>
<feature type="compositionally biased region" description="Polar residues" evidence="1">
    <location>
        <begin position="225"/>
        <end position="239"/>
    </location>
</feature>
<accession>A0AAE1C2E6</accession>
<comment type="caution">
    <text evidence="3">The sequence shown here is derived from an EMBL/GenBank/DDBJ whole genome shotgun (WGS) entry which is preliminary data.</text>
</comment>
<dbReference type="Pfam" id="PF24707">
    <property type="entry name" value="Swc3"/>
    <property type="match status" value="1"/>
</dbReference>
<feature type="compositionally biased region" description="Basic and acidic residues" evidence="1">
    <location>
        <begin position="318"/>
        <end position="337"/>
    </location>
</feature>
<dbReference type="PANTHER" id="PTHR28108">
    <property type="entry name" value="SWR1-COMPLEX PROTEIN 3"/>
    <property type="match status" value="1"/>
</dbReference>
<dbReference type="Proteomes" id="UP001274830">
    <property type="component" value="Unassembled WGS sequence"/>
</dbReference>
<dbReference type="PANTHER" id="PTHR28108:SF1">
    <property type="entry name" value="SWR1-COMPLEX PROTEIN 3"/>
    <property type="match status" value="1"/>
</dbReference>
<feature type="region of interest" description="Disordered" evidence="1">
    <location>
        <begin position="1"/>
        <end position="83"/>
    </location>
</feature>
<dbReference type="GO" id="GO:0140849">
    <property type="term" value="F:ATP-dependent H2AZ histone chaperone activity"/>
    <property type="evidence" value="ECO:0007669"/>
    <property type="project" value="InterPro"/>
</dbReference>
<organism evidence="3 4">
    <name type="scientific">Recurvomyces mirabilis</name>
    <dbReference type="NCBI Taxonomy" id="574656"/>
    <lineage>
        <taxon>Eukaryota</taxon>
        <taxon>Fungi</taxon>
        <taxon>Dikarya</taxon>
        <taxon>Ascomycota</taxon>
        <taxon>Pezizomycotina</taxon>
        <taxon>Dothideomycetes</taxon>
        <taxon>Dothideomycetidae</taxon>
        <taxon>Mycosphaerellales</taxon>
        <taxon>Teratosphaeriaceae</taxon>
        <taxon>Recurvomyces</taxon>
    </lineage>
</organism>
<proteinExistence type="predicted"/>
<evidence type="ECO:0000259" key="2">
    <source>
        <dbReference type="Pfam" id="PF24707"/>
    </source>
</evidence>
<evidence type="ECO:0000256" key="1">
    <source>
        <dbReference type="SAM" id="MobiDB-lite"/>
    </source>
</evidence>
<evidence type="ECO:0000313" key="4">
    <source>
        <dbReference type="Proteomes" id="UP001274830"/>
    </source>
</evidence>
<dbReference type="EMBL" id="JAUTXT010000015">
    <property type="protein sequence ID" value="KAK3675379.1"/>
    <property type="molecule type" value="Genomic_DNA"/>
</dbReference>
<feature type="region of interest" description="Disordered" evidence="1">
    <location>
        <begin position="515"/>
        <end position="593"/>
    </location>
</feature>
<feature type="compositionally biased region" description="Polar residues" evidence="1">
    <location>
        <begin position="338"/>
        <end position="347"/>
    </location>
</feature>
<reference evidence="3" key="1">
    <citation type="submission" date="2023-07" db="EMBL/GenBank/DDBJ databases">
        <title>Black Yeasts Isolated from many extreme environments.</title>
        <authorList>
            <person name="Coleine C."/>
            <person name="Stajich J.E."/>
            <person name="Selbmann L."/>
        </authorList>
    </citation>
    <scope>NUCLEOTIDE SEQUENCE</scope>
    <source>
        <strain evidence="3">CCFEE 5485</strain>
    </source>
</reference>
<dbReference type="AlphaFoldDB" id="A0AAE1C2E6"/>
<evidence type="ECO:0000313" key="3">
    <source>
        <dbReference type="EMBL" id="KAK3675379.1"/>
    </source>
</evidence>
<feature type="compositionally biased region" description="Basic and acidic residues" evidence="1">
    <location>
        <begin position="298"/>
        <end position="309"/>
    </location>
</feature>
<feature type="domain" description="SWR1-complex protein 3" evidence="2">
    <location>
        <begin position="62"/>
        <end position="160"/>
    </location>
</feature>
<name>A0AAE1C2E6_9PEZI</name>
<gene>
    <name evidence="3" type="ORF">LTR78_004889</name>
</gene>
<dbReference type="GO" id="GO:0000812">
    <property type="term" value="C:Swr1 complex"/>
    <property type="evidence" value="ECO:0007669"/>
    <property type="project" value="InterPro"/>
</dbReference>
<feature type="compositionally biased region" description="Basic residues" evidence="1">
    <location>
        <begin position="580"/>
        <end position="593"/>
    </location>
</feature>
<keyword evidence="4" id="KW-1185">Reference proteome</keyword>
<dbReference type="InterPro" id="IPR057558">
    <property type="entry name" value="Swc3_dom"/>
</dbReference>
<feature type="region of interest" description="Disordered" evidence="1">
    <location>
        <begin position="160"/>
        <end position="179"/>
    </location>
</feature>
<feature type="region of interest" description="Disordered" evidence="1">
    <location>
        <begin position="209"/>
        <end position="250"/>
    </location>
</feature>
<feature type="compositionally biased region" description="Polar residues" evidence="1">
    <location>
        <begin position="32"/>
        <end position="50"/>
    </location>
</feature>
<sequence>MVQTAEVASGQKRGVGRPPKNATPITKKPRLSISTPLQVSSTLHSPSNDTPTKRKREIKLPTRISESKPIPTLPHPQRSSLPDDEYQSIAASAVLSAALARSQHRWTHECIFERYWTKPETGKGARPPPPNNPDLKSMKLKGECRIRIEPHIFECQMYVADIPKPPPPPKQQQQYNQPVQSAYGQPYRTQQAGYGQQNAYQGQTLAPMTQQNGQGRTLPPLNPSGPRSFSLAQSSPSATQDKKPGPDPVITKLAARASSDPELKTLMKEVATGNATQDQLKVFQKHIDELQRQIKVEKEREEAEKRAKMESIAASPPGKEDVIRYDGALDNKPKHDSPQQSTPSYQTPWRPPVPTQAPVILAFTIPGASEDRFLFPQNSILERLSPHHYLASFIVVRAGKESADPHIPNLNPKKDYWQPVTLMLEVKVGLEELPGHVQKWVRPPEEVRKGMEEIMTRCERAPEGWVAMRLPVKGLVDVEEGSASASGVSKEATPVVEQSGKAKAKSNIKYVKRASTGSAATKAGPGDTAEGKKVERKASIGKVKTEAPIEAAADARTSSDVPAIDGAADTLTTTTETGRPRRTARKSVRISEA</sequence>
<dbReference type="InterPro" id="IPR037651">
    <property type="entry name" value="Swc3"/>
</dbReference>
<feature type="region of interest" description="Disordered" evidence="1">
    <location>
        <begin position="298"/>
        <end position="351"/>
    </location>
</feature>